<evidence type="ECO:0000259" key="5">
    <source>
        <dbReference type="SMART" id="SM00859"/>
    </source>
</evidence>
<evidence type="ECO:0000313" key="7">
    <source>
        <dbReference type="EMBL" id="CAB4719170.1"/>
    </source>
</evidence>
<organism evidence="11">
    <name type="scientific">freshwater metagenome</name>
    <dbReference type="NCBI Taxonomy" id="449393"/>
    <lineage>
        <taxon>unclassified sequences</taxon>
        <taxon>metagenomes</taxon>
        <taxon>ecological metagenomes</taxon>
    </lineage>
</organism>
<dbReference type="EMBL" id="CAEZXD010000042">
    <property type="protein sequence ID" value="CAB4681955.1"/>
    <property type="molecule type" value="Genomic_DNA"/>
</dbReference>
<keyword evidence="2" id="KW-0028">Amino-acid biosynthesis</keyword>
<evidence type="ECO:0000313" key="11">
    <source>
        <dbReference type="EMBL" id="CAB5033931.1"/>
    </source>
</evidence>
<evidence type="ECO:0000313" key="6">
    <source>
        <dbReference type="EMBL" id="CAB4681955.1"/>
    </source>
</evidence>
<evidence type="ECO:0000256" key="3">
    <source>
        <dbReference type="ARBA" id="ARBA00022857"/>
    </source>
</evidence>
<evidence type="ECO:0000256" key="2">
    <source>
        <dbReference type="ARBA" id="ARBA00022605"/>
    </source>
</evidence>
<dbReference type="EMBL" id="CAFBMA010000023">
    <property type="protein sequence ID" value="CAB4904926.1"/>
    <property type="molecule type" value="Genomic_DNA"/>
</dbReference>
<protein>
    <submittedName>
        <fullName evidence="11">Unannotated protein</fullName>
    </submittedName>
</protein>
<dbReference type="HAMAP" id="MF_00150">
    <property type="entry name" value="ArgC_type1"/>
    <property type="match status" value="1"/>
</dbReference>
<accession>A0A6J7RYJ8</accession>
<evidence type="ECO:0000313" key="9">
    <source>
        <dbReference type="EMBL" id="CAB4837736.1"/>
    </source>
</evidence>
<evidence type="ECO:0000256" key="1">
    <source>
        <dbReference type="ARBA" id="ARBA00022571"/>
    </source>
</evidence>
<dbReference type="Pfam" id="PF01118">
    <property type="entry name" value="Semialdhyde_dh"/>
    <property type="match status" value="1"/>
</dbReference>
<dbReference type="InterPro" id="IPR058924">
    <property type="entry name" value="AGPR_dimerisation_dom"/>
</dbReference>
<dbReference type="InterPro" id="IPR036291">
    <property type="entry name" value="NAD(P)-bd_dom_sf"/>
</dbReference>
<dbReference type="Gene3D" id="3.40.50.720">
    <property type="entry name" value="NAD(P)-binding Rossmann-like Domain"/>
    <property type="match status" value="1"/>
</dbReference>
<dbReference type="PANTHER" id="PTHR32338">
    <property type="entry name" value="N-ACETYL-GAMMA-GLUTAMYL-PHOSPHATE REDUCTASE, CHLOROPLASTIC-RELATED-RELATED"/>
    <property type="match status" value="1"/>
</dbReference>
<keyword evidence="1" id="KW-0055">Arginine biosynthesis</keyword>
<dbReference type="CDD" id="cd23934">
    <property type="entry name" value="AGPR_1_C"/>
    <property type="match status" value="1"/>
</dbReference>
<dbReference type="SUPFAM" id="SSF55347">
    <property type="entry name" value="Glyceraldehyde-3-phosphate dehydrogenase-like, C-terminal domain"/>
    <property type="match status" value="1"/>
</dbReference>
<dbReference type="PANTHER" id="PTHR32338:SF10">
    <property type="entry name" value="N-ACETYL-GAMMA-GLUTAMYL-PHOSPHATE REDUCTASE, CHLOROPLASTIC-RELATED"/>
    <property type="match status" value="1"/>
</dbReference>
<dbReference type="GO" id="GO:0006526">
    <property type="term" value="P:L-arginine biosynthetic process"/>
    <property type="evidence" value="ECO:0007669"/>
    <property type="project" value="UniProtKB-KW"/>
</dbReference>
<keyword evidence="4" id="KW-0560">Oxidoreductase</keyword>
<reference evidence="11" key="1">
    <citation type="submission" date="2020-05" db="EMBL/GenBank/DDBJ databases">
        <authorList>
            <person name="Chiriac C."/>
            <person name="Salcher M."/>
            <person name="Ghai R."/>
            <person name="Kavagutti S V."/>
        </authorList>
    </citation>
    <scope>NUCLEOTIDE SEQUENCE</scope>
</reference>
<dbReference type="SMART" id="SM00859">
    <property type="entry name" value="Semialdhyde_dh"/>
    <property type="match status" value="1"/>
</dbReference>
<dbReference type="EMBL" id="CAFAHD010000088">
    <property type="protein sequence ID" value="CAB4837736.1"/>
    <property type="molecule type" value="Genomic_DNA"/>
</dbReference>
<keyword evidence="3" id="KW-0521">NADP</keyword>
<proteinExistence type="inferred from homology"/>
<evidence type="ECO:0000256" key="4">
    <source>
        <dbReference type="ARBA" id="ARBA00023002"/>
    </source>
</evidence>
<dbReference type="GO" id="GO:0070401">
    <property type="term" value="F:NADP+ binding"/>
    <property type="evidence" value="ECO:0007669"/>
    <property type="project" value="InterPro"/>
</dbReference>
<dbReference type="SUPFAM" id="SSF51735">
    <property type="entry name" value="NAD(P)-binding Rossmann-fold domains"/>
    <property type="match status" value="1"/>
</dbReference>
<dbReference type="GO" id="GO:0051287">
    <property type="term" value="F:NAD binding"/>
    <property type="evidence" value="ECO:0007669"/>
    <property type="project" value="InterPro"/>
</dbReference>
<dbReference type="CDD" id="cd24148">
    <property type="entry name" value="AGPR_1_actinobacAGPR_like"/>
    <property type="match status" value="1"/>
</dbReference>
<dbReference type="NCBIfam" id="TIGR01850">
    <property type="entry name" value="argC"/>
    <property type="match status" value="1"/>
</dbReference>
<dbReference type="GO" id="GO:0003942">
    <property type="term" value="F:N-acetyl-gamma-glutamyl-phosphate reductase activity"/>
    <property type="evidence" value="ECO:0007669"/>
    <property type="project" value="InterPro"/>
</dbReference>
<gene>
    <name evidence="6" type="ORF">UFOPK2343_01184</name>
    <name evidence="7" type="ORF">UFOPK2652_01297</name>
    <name evidence="8" type="ORF">UFOPK3128_00816</name>
    <name evidence="9" type="ORF">UFOPK3227_00761</name>
    <name evidence="10" type="ORF">UFOPK3511_01279</name>
    <name evidence="11" type="ORF">UFOPK4146_01303</name>
</gene>
<dbReference type="EMBL" id="CAFAAZ010000005">
    <property type="protein sequence ID" value="CAB4821309.1"/>
    <property type="molecule type" value="Genomic_DNA"/>
</dbReference>
<dbReference type="InterPro" id="IPR050085">
    <property type="entry name" value="AGPR"/>
</dbReference>
<feature type="domain" description="Semialdehyde dehydrogenase NAD-binding" evidence="5">
    <location>
        <begin position="2"/>
        <end position="134"/>
    </location>
</feature>
<dbReference type="InterPro" id="IPR000706">
    <property type="entry name" value="AGPR_type-1"/>
</dbReference>
<dbReference type="Pfam" id="PF22698">
    <property type="entry name" value="Semialdhyde_dhC_1"/>
    <property type="match status" value="1"/>
</dbReference>
<dbReference type="EMBL" id="CAEZYD010000027">
    <property type="protein sequence ID" value="CAB4719170.1"/>
    <property type="molecule type" value="Genomic_DNA"/>
</dbReference>
<evidence type="ECO:0000313" key="10">
    <source>
        <dbReference type="EMBL" id="CAB4904926.1"/>
    </source>
</evidence>
<dbReference type="EMBL" id="CAFBPT010000017">
    <property type="protein sequence ID" value="CAB5033931.1"/>
    <property type="molecule type" value="Genomic_DNA"/>
</dbReference>
<evidence type="ECO:0000313" key="8">
    <source>
        <dbReference type="EMBL" id="CAB4821309.1"/>
    </source>
</evidence>
<dbReference type="Gene3D" id="3.30.360.10">
    <property type="entry name" value="Dihydrodipicolinate Reductase, domain 2"/>
    <property type="match status" value="1"/>
</dbReference>
<name>A0A6J7RYJ8_9ZZZZ</name>
<sequence>MKIGVVGASGYAGGELLRLLSHHEKFEITYVSAGSNAGQQITSIHPHLLNFANRNFEKTAIELINECDLVFLALPHGESAALISDISAKVKVIDLGADFRLADSSSWEKYYGGSYAGQFTYGLPEINSNSAIISSSTRVANPGCYATAIILGSAPAIASKIVDATDIVVVAASGTTGAGRSAKINLIGSEVMNNLVSYKFGGVHQHTPEIEENLRLLSGSQVKLSFTPILAPMPRGILATITARMVESLTPEQAHKIFSEYFAASRFISVLPMGLMPQTSATLGTNNVLMQVAVDAHTNRLVVSVALDNLGKGAAGQAIQNANLMSGFPQDLGLDQLGVK</sequence>
<dbReference type="InterPro" id="IPR000534">
    <property type="entry name" value="Semialdehyde_DH_NAD-bd"/>
</dbReference>
<dbReference type="AlphaFoldDB" id="A0A6J7RYJ8"/>